<proteinExistence type="predicted"/>
<dbReference type="Gramene" id="OPUNC04G00780.1">
    <property type="protein sequence ID" value="OPUNC04G00780.1"/>
    <property type="gene ID" value="OPUNC04G00780"/>
</dbReference>
<keyword evidence="2" id="KW-1185">Reference proteome</keyword>
<dbReference type="EnsemblPlants" id="OPUNC04G00780.1">
    <property type="protein sequence ID" value="OPUNC04G00780.1"/>
    <property type="gene ID" value="OPUNC04G00780"/>
</dbReference>
<reference evidence="1" key="2">
    <citation type="submission" date="2018-05" db="EMBL/GenBank/DDBJ databases">
        <title>OpunRS2 (Oryza punctata Reference Sequence Version 2).</title>
        <authorList>
            <person name="Zhang J."/>
            <person name="Kudrna D."/>
            <person name="Lee S."/>
            <person name="Talag J."/>
            <person name="Welchert J."/>
            <person name="Wing R.A."/>
        </authorList>
    </citation>
    <scope>NUCLEOTIDE SEQUENCE [LARGE SCALE GENOMIC DNA]</scope>
</reference>
<dbReference type="HOGENOM" id="CLU_2417084_0_0_1"/>
<sequence>MALESSKSIPLLLQAPAMDNTYIYLKEVSLLMFPSIFLSRRMLIASSAPLLAVLAMQNPMCDVDIPLEMEQGIQCVHISISDYLASMAPSIV</sequence>
<dbReference type="AlphaFoldDB" id="A0A0E0KM78"/>
<protein>
    <submittedName>
        <fullName evidence="1">Uncharacterized protein</fullName>
    </submittedName>
</protein>
<name>A0A0E0KM78_ORYPU</name>
<accession>A0A0E0KM78</accession>
<evidence type="ECO:0000313" key="2">
    <source>
        <dbReference type="Proteomes" id="UP000026962"/>
    </source>
</evidence>
<dbReference type="Proteomes" id="UP000026962">
    <property type="component" value="Chromosome 4"/>
</dbReference>
<organism evidence="1">
    <name type="scientific">Oryza punctata</name>
    <name type="common">Red rice</name>
    <dbReference type="NCBI Taxonomy" id="4537"/>
    <lineage>
        <taxon>Eukaryota</taxon>
        <taxon>Viridiplantae</taxon>
        <taxon>Streptophyta</taxon>
        <taxon>Embryophyta</taxon>
        <taxon>Tracheophyta</taxon>
        <taxon>Spermatophyta</taxon>
        <taxon>Magnoliopsida</taxon>
        <taxon>Liliopsida</taxon>
        <taxon>Poales</taxon>
        <taxon>Poaceae</taxon>
        <taxon>BOP clade</taxon>
        <taxon>Oryzoideae</taxon>
        <taxon>Oryzeae</taxon>
        <taxon>Oryzinae</taxon>
        <taxon>Oryza</taxon>
    </lineage>
</organism>
<evidence type="ECO:0000313" key="1">
    <source>
        <dbReference type="EnsemblPlants" id="OPUNC04G00780.1"/>
    </source>
</evidence>
<reference evidence="1" key="1">
    <citation type="submission" date="2015-04" db="UniProtKB">
        <authorList>
            <consortium name="EnsemblPlants"/>
        </authorList>
    </citation>
    <scope>IDENTIFICATION</scope>
</reference>